<dbReference type="AlphaFoldDB" id="A0A154P746"/>
<evidence type="ECO:0000313" key="1">
    <source>
        <dbReference type="EMBL" id="KZC07018.1"/>
    </source>
</evidence>
<dbReference type="EMBL" id="KQ434820">
    <property type="protein sequence ID" value="KZC07018.1"/>
    <property type="molecule type" value="Genomic_DNA"/>
</dbReference>
<sequence>MDNPELCDRDSLRYDEACLRLRNEDENLNLWLYWLSSDCAAVSCPRKFFYCLRHFLNFPSAFYPTKDGPSVEDGTR</sequence>
<reference evidence="1 2" key="1">
    <citation type="submission" date="2015-07" db="EMBL/GenBank/DDBJ databases">
        <title>The genome of Dufourea novaeangliae.</title>
        <authorList>
            <person name="Pan H."/>
            <person name="Kapheim K."/>
        </authorList>
    </citation>
    <scope>NUCLEOTIDE SEQUENCE [LARGE SCALE GENOMIC DNA]</scope>
    <source>
        <strain evidence="1">0120121106</strain>
        <tissue evidence="1">Whole body</tissue>
    </source>
</reference>
<gene>
    <name evidence="1" type="ORF">WN55_08902</name>
</gene>
<evidence type="ECO:0000313" key="2">
    <source>
        <dbReference type="Proteomes" id="UP000076502"/>
    </source>
</evidence>
<organism evidence="1 2">
    <name type="scientific">Dufourea novaeangliae</name>
    <name type="common">Sweat bee</name>
    <dbReference type="NCBI Taxonomy" id="178035"/>
    <lineage>
        <taxon>Eukaryota</taxon>
        <taxon>Metazoa</taxon>
        <taxon>Ecdysozoa</taxon>
        <taxon>Arthropoda</taxon>
        <taxon>Hexapoda</taxon>
        <taxon>Insecta</taxon>
        <taxon>Pterygota</taxon>
        <taxon>Neoptera</taxon>
        <taxon>Endopterygota</taxon>
        <taxon>Hymenoptera</taxon>
        <taxon>Apocrita</taxon>
        <taxon>Aculeata</taxon>
        <taxon>Apoidea</taxon>
        <taxon>Anthophila</taxon>
        <taxon>Halictidae</taxon>
        <taxon>Rophitinae</taxon>
        <taxon>Dufourea</taxon>
    </lineage>
</organism>
<proteinExistence type="predicted"/>
<protein>
    <submittedName>
        <fullName evidence="1">Uncharacterized protein</fullName>
    </submittedName>
</protein>
<name>A0A154P746_DUFNO</name>
<accession>A0A154P746</accession>
<keyword evidence="2" id="KW-1185">Reference proteome</keyword>
<dbReference type="Proteomes" id="UP000076502">
    <property type="component" value="Unassembled WGS sequence"/>
</dbReference>